<keyword evidence="3" id="KW-0479">Metal-binding</keyword>
<dbReference type="EMBL" id="OB795396">
    <property type="protein sequence ID" value="CAD7432176.1"/>
    <property type="molecule type" value="Genomic_DNA"/>
</dbReference>
<protein>
    <submittedName>
        <fullName evidence="14">Uncharacterized protein</fullName>
    </submittedName>
</protein>
<evidence type="ECO:0000256" key="9">
    <source>
        <dbReference type="ARBA" id="ARBA00023163"/>
    </source>
</evidence>
<feature type="domain" description="C2H2-type" evidence="12">
    <location>
        <begin position="567"/>
        <end position="594"/>
    </location>
</feature>
<proteinExistence type="inferred from homology"/>
<keyword evidence="10" id="KW-0539">Nucleus</keyword>
<feature type="domain" description="C2H2-type" evidence="12">
    <location>
        <begin position="539"/>
        <end position="566"/>
    </location>
</feature>
<evidence type="ECO:0000256" key="10">
    <source>
        <dbReference type="ARBA" id="ARBA00023242"/>
    </source>
</evidence>
<evidence type="ECO:0000256" key="7">
    <source>
        <dbReference type="ARBA" id="ARBA00023015"/>
    </source>
</evidence>
<evidence type="ECO:0000256" key="11">
    <source>
        <dbReference type="PROSITE-ProRule" id="PRU00042"/>
    </source>
</evidence>
<keyword evidence="4" id="KW-0677">Repeat</keyword>
<evidence type="ECO:0000256" key="4">
    <source>
        <dbReference type="ARBA" id="ARBA00022737"/>
    </source>
</evidence>
<dbReference type="InterPro" id="IPR017921">
    <property type="entry name" value="Znf_CTCHY"/>
</dbReference>
<feature type="domain" description="CTCHY-type" evidence="13">
    <location>
        <begin position="492"/>
        <end position="567"/>
    </location>
</feature>
<dbReference type="GO" id="GO:0008270">
    <property type="term" value="F:zinc ion binding"/>
    <property type="evidence" value="ECO:0007669"/>
    <property type="project" value="UniProtKB-KW"/>
</dbReference>
<evidence type="ECO:0000259" key="12">
    <source>
        <dbReference type="PROSITE" id="PS50157"/>
    </source>
</evidence>
<feature type="domain" description="C2H2-type" evidence="12">
    <location>
        <begin position="403"/>
        <end position="430"/>
    </location>
</feature>
<keyword evidence="9" id="KW-0804">Transcription</keyword>
<dbReference type="PROSITE" id="PS50157">
    <property type="entry name" value="ZINC_FINGER_C2H2_2"/>
    <property type="match status" value="10"/>
</dbReference>
<comment type="subcellular location">
    <subcellularLocation>
        <location evidence="1">Nucleus</location>
    </subcellularLocation>
</comment>
<comment type="similarity">
    <text evidence="2">Belongs to the krueppel C2H2-type zinc-finger protein family.</text>
</comment>
<dbReference type="Gene3D" id="3.30.160.60">
    <property type="entry name" value="Classic Zinc Finger"/>
    <property type="match status" value="7"/>
</dbReference>
<keyword evidence="5 11" id="KW-0863">Zinc-finger</keyword>
<dbReference type="InterPro" id="IPR013087">
    <property type="entry name" value="Znf_C2H2_type"/>
</dbReference>
<dbReference type="GO" id="GO:0003677">
    <property type="term" value="F:DNA binding"/>
    <property type="evidence" value="ECO:0007669"/>
    <property type="project" value="UniProtKB-KW"/>
</dbReference>
<sequence length="705" mass="82242">MAPTKTTYMMFKGLVKNKTVKVDGHIIMRSRSSRYLGVMLDEKRNFAEHLETIYAKSMRAMNRIISIGQRGFHLPMTLIHKYHQTILLSIIGYGASAWTLRLKKKVVSKALRRLQKNILLRLTRVYRITSTDLLCVALRICPLDLQVREGGVLYWLKKSNISKVEQLTRRGVATANGISIAIQEKWQREWDNSTIGELPRDQRNKHDRVDLSGPSDEWLRRANAMHALCTIRRIRQMSQEHKQEEISDELDEIDTSKGKFCNVKVEEHFYGEIEPSSEEFSSERSVIKNEQEYLTQLDQKDEDYIPFNEHTNSDNFQDPNSLSSEMLQNKNIVKNTLQSKSFLDPKSMTELTENIVNNSYSHKVGILKQTLLTTQIKINFNGLVQKNSPLYKTIIVRGEQRRYKCESCEMSFNLKRDIFRHSLTHSGLKSYKCEECGKCFKQKSDLLRHSPTHSGLKQFACKECGKCFKVKSYLLRHNLTHSGFKQFKCAECGKCFTRKSYLFRHTYIHSELKQFKCEECGKCCKHLKDTFTHSGLKQFKCEKCCKCFTHKSSLFRHTCIHSELKQFKCVECGKCFKQKSDLLRHNLTHSELKQFTCEECGKCFKVKSYLLQHILTHSALQFNCKKCCNCFTQNSSLFRNTCTHSELKQFTCEECGKCFKRKNNLLRHILTHSGLQQLFKCDECDKGFSQRSHLLRHTLTHSELK</sequence>
<organism evidence="14">
    <name type="scientific">Timema monikensis</name>
    <dbReference type="NCBI Taxonomy" id="170555"/>
    <lineage>
        <taxon>Eukaryota</taxon>
        <taxon>Metazoa</taxon>
        <taxon>Ecdysozoa</taxon>
        <taxon>Arthropoda</taxon>
        <taxon>Hexapoda</taxon>
        <taxon>Insecta</taxon>
        <taxon>Pterygota</taxon>
        <taxon>Neoptera</taxon>
        <taxon>Polyneoptera</taxon>
        <taxon>Phasmatodea</taxon>
        <taxon>Timematodea</taxon>
        <taxon>Timematoidea</taxon>
        <taxon>Timematidae</taxon>
        <taxon>Timema</taxon>
    </lineage>
</organism>
<feature type="domain" description="C2H2-type" evidence="12">
    <location>
        <begin position="459"/>
        <end position="486"/>
    </location>
</feature>
<reference evidence="14" key="1">
    <citation type="submission" date="2020-11" db="EMBL/GenBank/DDBJ databases">
        <authorList>
            <person name="Tran Van P."/>
        </authorList>
    </citation>
    <scope>NUCLEOTIDE SEQUENCE</scope>
</reference>
<gene>
    <name evidence="14" type="ORF">TMSB3V08_LOCUS8889</name>
</gene>
<evidence type="ECO:0000256" key="5">
    <source>
        <dbReference type="ARBA" id="ARBA00022771"/>
    </source>
</evidence>
<dbReference type="FunFam" id="3.30.160.60:FF:000100">
    <property type="entry name" value="Zinc finger 45-like"/>
    <property type="match status" value="2"/>
</dbReference>
<dbReference type="PROSITE" id="PS51270">
    <property type="entry name" value="ZF_CTCHY"/>
    <property type="match status" value="1"/>
</dbReference>
<keyword evidence="6" id="KW-0862">Zinc</keyword>
<dbReference type="PANTHER" id="PTHR24376:SF235">
    <property type="entry name" value="C2H2-TYPE DOMAIN-CONTAINING PROTEIN"/>
    <property type="match status" value="1"/>
</dbReference>
<feature type="domain" description="C2H2-type" evidence="12">
    <location>
        <begin position="595"/>
        <end position="622"/>
    </location>
</feature>
<evidence type="ECO:0000256" key="2">
    <source>
        <dbReference type="ARBA" id="ARBA00006991"/>
    </source>
</evidence>
<dbReference type="FunFam" id="3.30.160.60:FF:000110">
    <property type="entry name" value="Zinc finger protein-like"/>
    <property type="match status" value="1"/>
</dbReference>
<dbReference type="SMART" id="SM00355">
    <property type="entry name" value="ZnF_C2H2"/>
    <property type="match status" value="9"/>
</dbReference>
<evidence type="ECO:0000256" key="6">
    <source>
        <dbReference type="ARBA" id="ARBA00022833"/>
    </source>
</evidence>
<feature type="domain" description="C2H2-type" evidence="12">
    <location>
        <begin position="679"/>
        <end position="705"/>
    </location>
</feature>
<name>A0A7R9EFS1_9NEOP</name>
<dbReference type="PANTHER" id="PTHR24376">
    <property type="entry name" value="ZINC FINGER PROTEIN"/>
    <property type="match status" value="1"/>
</dbReference>
<dbReference type="AlphaFoldDB" id="A0A7R9EFS1"/>
<evidence type="ECO:0000256" key="8">
    <source>
        <dbReference type="ARBA" id="ARBA00023125"/>
    </source>
</evidence>
<keyword evidence="7" id="KW-0805">Transcription regulation</keyword>
<accession>A0A7R9EFS1</accession>
<feature type="domain" description="C2H2-type" evidence="12">
    <location>
        <begin position="650"/>
        <end position="677"/>
    </location>
</feature>
<feature type="domain" description="C2H2-type" evidence="12">
    <location>
        <begin position="487"/>
        <end position="514"/>
    </location>
</feature>
<dbReference type="SUPFAM" id="SSF57667">
    <property type="entry name" value="beta-beta-alpha zinc fingers"/>
    <property type="match status" value="5"/>
</dbReference>
<keyword evidence="8" id="KW-0238">DNA-binding</keyword>
<dbReference type="GO" id="GO:0005634">
    <property type="term" value="C:nucleus"/>
    <property type="evidence" value="ECO:0007669"/>
    <property type="project" value="UniProtKB-SubCell"/>
</dbReference>
<dbReference type="InterPro" id="IPR036236">
    <property type="entry name" value="Znf_C2H2_sf"/>
</dbReference>
<feature type="domain" description="C2H2-type" evidence="12">
    <location>
        <begin position="431"/>
        <end position="458"/>
    </location>
</feature>
<dbReference type="FunFam" id="3.30.160.60:FF:001009">
    <property type="entry name" value="Zinc finger protein 26"/>
    <property type="match status" value="1"/>
</dbReference>
<dbReference type="FunFam" id="3.30.160.60:FF:000620">
    <property type="entry name" value="Zinc finger protein 263"/>
    <property type="match status" value="1"/>
</dbReference>
<dbReference type="FunFam" id="3.30.160.60:FF:000087">
    <property type="entry name" value="Zinc finger protein 354B"/>
    <property type="match status" value="1"/>
</dbReference>
<dbReference type="FunFam" id="3.30.160.60:FF:000340">
    <property type="entry name" value="zinc finger protein 473 isoform X1"/>
    <property type="match status" value="1"/>
</dbReference>
<dbReference type="Pfam" id="PF00096">
    <property type="entry name" value="zf-C2H2"/>
    <property type="match status" value="7"/>
</dbReference>
<evidence type="ECO:0000313" key="14">
    <source>
        <dbReference type="EMBL" id="CAD7432176.1"/>
    </source>
</evidence>
<evidence type="ECO:0000259" key="13">
    <source>
        <dbReference type="PROSITE" id="PS51270"/>
    </source>
</evidence>
<evidence type="ECO:0000256" key="3">
    <source>
        <dbReference type="ARBA" id="ARBA00022723"/>
    </source>
</evidence>
<dbReference type="PROSITE" id="PS00028">
    <property type="entry name" value="ZINC_FINGER_C2H2_1"/>
    <property type="match status" value="9"/>
</dbReference>
<evidence type="ECO:0000256" key="1">
    <source>
        <dbReference type="ARBA" id="ARBA00004123"/>
    </source>
</evidence>
<feature type="domain" description="C2H2-type" evidence="12">
    <location>
        <begin position="622"/>
        <end position="649"/>
    </location>
</feature>